<evidence type="ECO:0000313" key="2">
    <source>
        <dbReference type="EMBL" id="MFC1572868.1"/>
    </source>
</evidence>
<keyword evidence="3" id="KW-1185">Reference proteome</keyword>
<dbReference type="Proteomes" id="UP001593833">
    <property type="component" value="Unassembled WGS sequence"/>
</dbReference>
<dbReference type="Gene3D" id="2.60.40.4070">
    <property type="match status" value="1"/>
</dbReference>
<feature type="non-terminal residue" evidence="2">
    <location>
        <position position="1"/>
    </location>
</feature>
<evidence type="ECO:0000313" key="3">
    <source>
        <dbReference type="Proteomes" id="UP001593833"/>
    </source>
</evidence>
<evidence type="ECO:0000259" key="1">
    <source>
        <dbReference type="Pfam" id="PF13860"/>
    </source>
</evidence>
<dbReference type="Pfam" id="PF13860">
    <property type="entry name" value="FlgD_ig"/>
    <property type="match status" value="1"/>
</dbReference>
<gene>
    <name evidence="2" type="ORF">ACFL6M_04635</name>
</gene>
<name>A0ABV6YKK4_UNCEI</name>
<reference evidence="2 3" key="1">
    <citation type="submission" date="2024-09" db="EMBL/GenBank/DDBJ databases">
        <authorList>
            <person name="D'Angelo T."/>
        </authorList>
    </citation>
    <scope>NUCLEOTIDE SEQUENCE [LARGE SCALE GENOMIC DNA]</scope>
    <source>
        <strain evidence="2">SAG AM-320-E07</strain>
    </source>
</reference>
<comment type="caution">
    <text evidence="2">The sequence shown here is derived from an EMBL/GenBank/DDBJ whole genome shotgun (WGS) entry which is preliminary data.</text>
</comment>
<organism evidence="2 3">
    <name type="scientific">Eiseniibacteriota bacterium</name>
    <dbReference type="NCBI Taxonomy" id="2212470"/>
    <lineage>
        <taxon>Bacteria</taxon>
        <taxon>Candidatus Eiseniibacteriota</taxon>
    </lineage>
</organism>
<accession>A0ABV6YKK4</accession>
<dbReference type="InterPro" id="IPR025965">
    <property type="entry name" value="FlgD/Vpr_Ig-like"/>
</dbReference>
<feature type="domain" description="FlgD/Vpr Ig-like" evidence="1">
    <location>
        <begin position="299"/>
        <end position="362"/>
    </location>
</feature>
<proteinExistence type="predicted"/>
<dbReference type="EMBL" id="JBHPKH010000045">
    <property type="protein sequence ID" value="MFC1572868.1"/>
    <property type="molecule type" value="Genomic_DNA"/>
</dbReference>
<sequence length="378" mass="41031">MSCCNLYGNAMGDWVGCVYGQDGENGNVSENPLFCNPGDGDFTLTTDSPCAEANSGGCGLIGAWDVGCDQSIVSADGVIDPAYGAPVATDSGDDGNGNDVMDLLSLWAYEDDAHYYFCFTIDGNIAAANWGKYALYVDTTNDSEGATFDAWTRNVVVEDPHKPEYGIYTWVNDVGPYGTDKVQLFSWNGVQWDGPSEISAAGLQAGNLSVIEWQIAKASFGRPDTLWCEVWSTGGGPDNAQDTINDPPEDWNATDWTTQAVLLCSTAIEVEEATHVEDWGTLPDRFHISRCVPNPSQGSTRLTYVVPAKAHHARVQLTVNDLVGRRVRSLADRGHESGIYEVTWDGRDHQGALAPAGIYFFRLDCAGKTERSRLILLR</sequence>
<protein>
    <submittedName>
        <fullName evidence="2">FlgD immunoglobulin-like domain containing protein</fullName>
    </submittedName>
</protein>